<evidence type="ECO:0000313" key="2">
    <source>
        <dbReference type="EMBL" id="SFB09406.1"/>
    </source>
</evidence>
<dbReference type="RefSeq" id="WP_218160323.1">
    <property type="nucleotide sequence ID" value="NZ_FOKG01000004.1"/>
</dbReference>
<dbReference type="EMBL" id="FOKG01000004">
    <property type="protein sequence ID" value="SFB09406.1"/>
    <property type="molecule type" value="Genomic_DNA"/>
</dbReference>
<dbReference type="STRING" id="490629.SAMN05216266_104302"/>
<gene>
    <name evidence="2" type="ORF">SAMN05216266_104302</name>
</gene>
<keyword evidence="3" id="KW-1185">Reference proteome</keyword>
<accession>A0A1I0Y9G4</accession>
<reference evidence="3" key="1">
    <citation type="submission" date="2016-10" db="EMBL/GenBank/DDBJ databases">
        <authorList>
            <person name="Varghese N."/>
            <person name="Submissions S."/>
        </authorList>
    </citation>
    <scope>NUCLEOTIDE SEQUENCE [LARGE SCALE GENOMIC DNA]</scope>
    <source>
        <strain evidence="3">CGMCC 4.3568</strain>
    </source>
</reference>
<sequence length="194" mass="20606">MSFYSAEARGPTLVDLAGVLCAHGALVCFGRTAARLSVTIEEDWRARALIREYAVRGAAAHVVRSDSDEILVRTAFRADLLPMADTWYPAGVKAVPGEFTLDGPALRLWALVAGRPLEGGYELALDPATPHTHEPLAGALATIGLPGRPFGGGSIRPVVRVRGRRRLENLQELVGPSPRGAEPAWPGCPLRAAG</sequence>
<protein>
    <submittedName>
        <fullName evidence="2">Uncharacterized protein</fullName>
    </submittedName>
</protein>
<dbReference type="AlphaFoldDB" id="A0A1I0Y9G4"/>
<evidence type="ECO:0000313" key="3">
    <source>
        <dbReference type="Proteomes" id="UP000243799"/>
    </source>
</evidence>
<feature type="region of interest" description="Disordered" evidence="1">
    <location>
        <begin position="175"/>
        <end position="194"/>
    </location>
</feature>
<name>A0A1I0Y9G4_9PSEU</name>
<organism evidence="2 3">
    <name type="scientific">Amycolatopsis marina</name>
    <dbReference type="NCBI Taxonomy" id="490629"/>
    <lineage>
        <taxon>Bacteria</taxon>
        <taxon>Bacillati</taxon>
        <taxon>Actinomycetota</taxon>
        <taxon>Actinomycetes</taxon>
        <taxon>Pseudonocardiales</taxon>
        <taxon>Pseudonocardiaceae</taxon>
        <taxon>Amycolatopsis</taxon>
    </lineage>
</organism>
<evidence type="ECO:0000256" key="1">
    <source>
        <dbReference type="SAM" id="MobiDB-lite"/>
    </source>
</evidence>
<proteinExistence type="predicted"/>
<dbReference type="Proteomes" id="UP000243799">
    <property type="component" value="Unassembled WGS sequence"/>
</dbReference>